<sequence>MFEKFKWRVTNEIISLENLDPIYQKILLNYDNEIKLEYCVSKLFRVKHDLKRTASSKEKKYLKELEKSLDKEIQILKTEIVN</sequence>
<accession>A0A9X4ERZ3</accession>
<comment type="caution">
    <text evidence="1">The sequence shown here is derived from an EMBL/GenBank/DDBJ whole genome shotgun (WGS) entry which is preliminary data.</text>
</comment>
<reference evidence="1" key="1">
    <citation type="submission" date="2021-09" db="EMBL/GenBank/DDBJ databases">
        <authorList>
            <person name="Smyrli M."/>
        </authorList>
    </citation>
    <scope>NUCLEOTIDE SEQUENCE</scope>
    <source>
        <strain evidence="1">LAR25</strain>
    </source>
</reference>
<name>A0A9X4ERZ3_9FLAO</name>
<dbReference type="AlphaFoldDB" id="A0A9X4ERZ3"/>
<evidence type="ECO:0000313" key="1">
    <source>
        <dbReference type="EMBL" id="MDE1207650.1"/>
    </source>
</evidence>
<dbReference type="RefSeq" id="WP_274640707.1">
    <property type="nucleotide sequence ID" value="NZ_JAIWJY010000009.1"/>
</dbReference>
<proteinExistence type="predicted"/>
<organism evidence="1 2">
    <name type="scientific">Tenacibaculum larymnensis</name>
    <dbReference type="NCBI Taxonomy" id="2878201"/>
    <lineage>
        <taxon>Bacteria</taxon>
        <taxon>Pseudomonadati</taxon>
        <taxon>Bacteroidota</taxon>
        <taxon>Flavobacteriia</taxon>
        <taxon>Flavobacteriales</taxon>
        <taxon>Flavobacteriaceae</taxon>
        <taxon>Tenacibaculum</taxon>
    </lineage>
</organism>
<keyword evidence="2" id="KW-1185">Reference proteome</keyword>
<protein>
    <submittedName>
        <fullName evidence="1">Uncharacterized protein</fullName>
    </submittedName>
</protein>
<gene>
    <name evidence="1" type="ORF">LCI24_12675</name>
</gene>
<dbReference type="EMBL" id="JAIWJY010000009">
    <property type="protein sequence ID" value="MDE1207650.1"/>
    <property type="molecule type" value="Genomic_DNA"/>
</dbReference>
<evidence type="ECO:0000313" key="2">
    <source>
        <dbReference type="Proteomes" id="UP001149303"/>
    </source>
</evidence>
<dbReference type="Proteomes" id="UP001149303">
    <property type="component" value="Unassembled WGS sequence"/>
</dbReference>